<evidence type="ECO:0000313" key="3">
    <source>
        <dbReference type="Proteomes" id="UP000291142"/>
    </source>
</evidence>
<keyword evidence="1" id="KW-0472">Membrane</keyword>
<dbReference type="AlphaFoldDB" id="A0A4V2JA83"/>
<accession>A0A4V2JA83</accession>
<dbReference type="EMBL" id="SIRT01000003">
    <property type="protein sequence ID" value="TBN04714.1"/>
    <property type="molecule type" value="Genomic_DNA"/>
</dbReference>
<evidence type="ECO:0000256" key="1">
    <source>
        <dbReference type="SAM" id="Phobius"/>
    </source>
</evidence>
<gene>
    <name evidence="2" type="ORF">EYD45_05480</name>
</gene>
<evidence type="ECO:0000313" key="2">
    <source>
        <dbReference type="EMBL" id="TBN04714.1"/>
    </source>
</evidence>
<proteinExistence type="predicted"/>
<dbReference type="RefSeq" id="WP_130963384.1">
    <property type="nucleotide sequence ID" value="NZ_SIRT01000003.1"/>
</dbReference>
<dbReference type="OrthoDB" id="1139505at2"/>
<organism evidence="2 3">
    <name type="scientific">Hyunsoonleella flava</name>
    <dbReference type="NCBI Taxonomy" id="2527939"/>
    <lineage>
        <taxon>Bacteria</taxon>
        <taxon>Pseudomonadati</taxon>
        <taxon>Bacteroidota</taxon>
        <taxon>Flavobacteriia</taxon>
        <taxon>Flavobacteriales</taxon>
        <taxon>Flavobacteriaceae</taxon>
    </lineage>
</organism>
<sequence>MGPIKFTLIKRLPRNKRFNYTPRHYKGKEDTDELQYATKFDAYADNYNKNDFSGQWHEIRQKSRNRDNSGFNKTILFLVLVFVLIFLFIIDFDLSIFFSS</sequence>
<protein>
    <recommendedName>
        <fullName evidence="4">Riboflavin synthase subunit beta</fullName>
    </recommendedName>
</protein>
<keyword evidence="3" id="KW-1185">Reference proteome</keyword>
<comment type="caution">
    <text evidence="2">The sequence shown here is derived from an EMBL/GenBank/DDBJ whole genome shotgun (WGS) entry which is preliminary data.</text>
</comment>
<keyword evidence="1" id="KW-0812">Transmembrane</keyword>
<name>A0A4V2JA83_9FLAO</name>
<reference evidence="2 3" key="1">
    <citation type="submission" date="2019-02" db="EMBL/GenBank/DDBJ databases">
        <title>Hyunsoonleella sp., isolated from marine sediment.</title>
        <authorList>
            <person name="Liu B.-T."/>
        </authorList>
    </citation>
    <scope>NUCLEOTIDE SEQUENCE [LARGE SCALE GENOMIC DNA]</scope>
    <source>
        <strain evidence="2 3">T58</strain>
    </source>
</reference>
<feature type="transmembrane region" description="Helical" evidence="1">
    <location>
        <begin position="70"/>
        <end position="90"/>
    </location>
</feature>
<dbReference type="Proteomes" id="UP000291142">
    <property type="component" value="Unassembled WGS sequence"/>
</dbReference>
<keyword evidence="1" id="KW-1133">Transmembrane helix</keyword>
<evidence type="ECO:0008006" key="4">
    <source>
        <dbReference type="Google" id="ProtNLM"/>
    </source>
</evidence>